<feature type="transmembrane region" description="Helical" evidence="1">
    <location>
        <begin position="516"/>
        <end position="534"/>
    </location>
</feature>
<dbReference type="PANTHER" id="PTHR35859:SF4">
    <property type="entry name" value="MEMBRANE CHANNEL PROTEIN, PUTATIVE (AFU_ORTHOLOGUE AFUA_6G11300)-RELATED"/>
    <property type="match status" value="1"/>
</dbReference>
<keyword evidence="1" id="KW-1133">Transmembrane helix</keyword>
<comment type="caution">
    <text evidence="4">The sequence shown here is derived from an EMBL/GenBank/DDBJ whole genome shotgun (WGS) entry which is preliminary data.</text>
</comment>
<organism evidence="4 5">
    <name type="scientific">Nakaseomyces bracarensis</name>
    <dbReference type="NCBI Taxonomy" id="273131"/>
    <lineage>
        <taxon>Eukaryota</taxon>
        <taxon>Fungi</taxon>
        <taxon>Dikarya</taxon>
        <taxon>Ascomycota</taxon>
        <taxon>Saccharomycotina</taxon>
        <taxon>Saccharomycetes</taxon>
        <taxon>Saccharomycetales</taxon>
        <taxon>Saccharomycetaceae</taxon>
        <taxon>Nakaseomyces</taxon>
    </lineage>
</organism>
<dbReference type="PANTHER" id="PTHR35859">
    <property type="entry name" value="NONSELECTIVE CATION CHANNEL PROTEIN"/>
    <property type="match status" value="1"/>
</dbReference>
<gene>
    <name evidence="4" type="ORF">RNJ44_02165</name>
</gene>
<evidence type="ECO:0000313" key="5">
    <source>
        <dbReference type="Proteomes" id="UP001623330"/>
    </source>
</evidence>
<feature type="domain" description="Calcium channel YVC1-like C-terminal transmembrane" evidence="3">
    <location>
        <begin position="263"/>
        <end position="545"/>
    </location>
</feature>
<feature type="transmembrane region" description="Helical" evidence="1">
    <location>
        <begin position="333"/>
        <end position="353"/>
    </location>
</feature>
<keyword evidence="1" id="KW-0812">Transmembrane</keyword>
<keyword evidence="5" id="KW-1185">Reference proteome</keyword>
<feature type="transmembrane region" description="Helical" evidence="1">
    <location>
        <begin position="404"/>
        <end position="422"/>
    </location>
</feature>
<reference evidence="4 5" key="1">
    <citation type="submission" date="2024-05" db="EMBL/GenBank/DDBJ databases">
        <title>Long read based assembly of the Candida bracarensis genome reveals expanded adhesin content.</title>
        <authorList>
            <person name="Marcet-Houben M."/>
            <person name="Ksiezopolska E."/>
            <person name="Gabaldon T."/>
        </authorList>
    </citation>
    <scope>NUCLEOTIDE SEQUENCE [LARGE SCALE GENOMIC DNA]</scope>
    <source>
        <strain evidence="4 5">CBM6</strain>
    </source>
</reference>
<feature type="transmembrane region" description="Helical" evidence="1">
    <location>
        <begin position="434"/>
        <end position="455"/>
    </location>
</feature>
<evidence type="ECO:0000259" key="3">
    <source>
        <dbReference type="Pfam" id="PF23317"/>
    </source>
</evidence>
<evidence type="ECO:0000259" key="2">
    <source>
        <dbReference type="Pfam" id="PF23190"/>
    </source>
</evidence>
<name>A0ABR4NMN4_9SACH</name>
<proteinExistence type="predicted"/>
<dbReference type="Pfam" id="PF23190">
    <property type="entry name" value="LHD_TRPY1"/>
    <property type="match status" value="1"/>
</dbReference>
<dbReference type="InterPro" id="IPR056336">
    <property type="entry name" value="YVC1_C"/>
</dbReference>
<dbReference type="InterPro" id="IPR052971">
    <property type="entry name" value="TRP_calcium_channel"/>
</dbReference>
<sequence length="713" mass="81593">MEAIDRLPIDSQDCQPENCGSISLEAPSSRQILRIALNLKYLIDTAVHVTYDVAEIESDHSTVVTDEVVELAIKACGGDPNDQKSLDKYRSVVIYSLLKVYSWYTKLADAELHNAELYAVRGVAAQQICKLIIDREERNDLCFMFMQMLLRRYTISENDEDSEPANAIELASDMHCTIVIASGGFQRCLTWLWRGWIIQNRKDPSTFIRDESISSPYFLDHFEPERIKTPKYQNILNIFFSILFLILYTMVVNGKSSSVVAPVDFTEAIFYLFTLGNILDELTKLYYIGTAFLSFWSSFNLTMYAIITLSFVMRLFSVTTLRSDKKQEYWDKISYRILSCAAPFVWSRMLLFLESERFVGVMLVVLKHMMKESAVFFVLLVLIMIGFCQGFLGLDSSDGHRDVTGMIMENLTIAVLGLGSFDKFKRFAPPYAEILYYSYYFIVSVVLLNILIALFTNAYQKVVDNAADEYMALMAQKCLRFIRAPDEDVFVAPLNLIEILLCPIIKVLPKKQRNKFSYYVMLIMYSPTLFVIAITETRTAKRIKYNRMKKLADDANEIDTPWDLTDGYIEEEDRLLSGSHSNGAQATVRRNKFSLQVQRDAEAKDPKFSVDKTWYSSVKKLSHSEENKADEKMIDLTNSGSVEISNSLAELNKNLKKLLSSNLVHSGDNLEHIKDKLDEISDLNELVKDISVLGKEIRDIAEMKDILKELAKK</sequence>
<dbReference type="InterPro" id="IPR056337">
    <property type="entry name" value="LHD_YVC1"/>
</dbReference>
<keyword evidence="1" id="KW-0472">Membrane</keyword>
<feature type="domain" description="YVC1 N-terminal linker helical" evidence="2">
    <location>
        <begin position="32"/>
        <end position="222"/>
    </location>
</feature>
<evidence type="ECO:0000256" key="1">
    <source>
        <dbReference type="SAM" id="Phobius"/>
    </source>
</evidence>
<accession>A0ABR4NMN4</accession>
<feature type="transmembrane region" description="Helical" evidence="1">
    <location>
        <begin position="374"/>
        <end position="392"/>
    </location>
</feature>
<feature type="transmembrane region" description="Helical" evidence="1">
    <location>
        <begin position="489"/>
        <end position="509"/>
    </location>
</feature>
<feature type="transmembrane region" description="Helical" evidence="1">
    <location>
        <begin position="286"/>
        <end position="313"/>
    </location>
</feature>
<feature type="transmembrane region" description="Helical" evidence="1">
    <location>
        <begin position="235"/>
        <end position="253"/>
    </location>
</feature>
<protein>
    <submittedName>
        <fullName evidence="4">Calcium channel YVC1</fullName>
    </submittedName>
</protein>
<feature type="transmembrane region" description="Helical" evidence="1">
    <location>
        <begin position="259"/>
        <end position="279"/>
    </location>
</feature>
<evidence type="ECO:0000313" key="4">
    <source>
        <dbReference type="EMBL" id="KAL3229078.1"/>
    </source>
</evidence>
<dbReference type="Proteomes" id="UP001623330">
    <property type="component" value="Unassembled WGS sequence"/>
</dbReference>
<dbReference type="Pfam" id="PF23317">
    <property type="entry name" value="YVC1_C"/>
    <property type="match status" value="1"/>
</dbReference>
<dbReference type="EMBL" id="JBEVYD010000012">
    <property type="protein sequence ID" value="KAL3229078.1"/>
    <property type="molecule type" value="Genomic_DNA"/>
</dbReference>